<dbReference type="RefSeq" id="WP_127781346.1">
    <property type="nucleotide sequence ID" value="NZ_SADD01000019.1"/>
</dbReference>
<gene>
    <name evidence="2" type="ORF">EA187_19280</name>
</gene>
<evidence type="ECO:0000256" key="1">
    <source>
        <dbReference type="SAM" id="MobiDB-lite"/>
    </source>
</evidence>
<comment type="caution">
    <text evidence="2">The sequence shown here is derived from an EMBL/GenBank/DDBJ whole genome shotgun (WGS) entry which is preliminary data.</text>
</comment>
<keyword evidence="3" id="KW-1185">Reference proteome</keyword>
<dbReference type="Proteomes" id="UP000282926">
    <property type="component" value="Unassembled WGS sequence"/>
</dbReference>
<evidence type="ECO:0008006" key="4">
    <source>
        <dbReference type="Google" id="ProtNLM"/>
    </source>
</evidence>
<proteinExistence type="predicted"/>
<evidence type="ECO:0000313" key="2">
    <source>
        <dbReference type="EMBL" id="RVU41045.1"/>
    </source>
</evidence>
<sequence length="227" mass="23775">MTPPLSPPLRWPMILLLAGVLACGDSTDSPDASEPDAGEPDTSEPDADEEPVDVDISTGEGPRVEPTETAPTLEIGGQSYVFSRAYFGLTHPDASDSGRTELYIEALEGGDEGCPTETGASPARNMLVQGVFLDDEGVPGAEDAGLIILDYMGDFVPPEANPPVLRNDGSPQFTLVEAEICESCVGEPQPEGFLKLFVASDTTEGGVIRGMIEATHCESLDLLPPAG</sequence>
<name>A0ABY0CN01_9DELT</name>
<protein>
    <recommendedName>
        <fullName evidence="4">Lipoprotein</fullName>
    </recommendedName>
</protein>
<feature type="compositionally biased region" description="Acidic residues" evidence="1">
    <location>
        <begin position="31"/>
        <end position="53"/>
    </location>
</feature>
<feature type="region of interest" description="Disordered" evidence="1">
    <location>
        <begin position="23"/>
        <end position="70"/>
    </location>
</feature>
<accession>A0ABY0CN01</accession>
<organism evidence="2 3">
    <name type="scientific">Lujinxingia sediminis</name>
    <dbReference type="NCBI Taxonomy" id="2480984"/>
    <lineage>
        <taxon>Bacteria</taxon>
        <taxon>Deltaproteobacteria</taxon>
        <taxon>Bradymonadales</taxon>
        <taxon>Lujinxingiaceae</taxon>
        <taxon>Lujinxingia</taxon>
    </lineage>
</organism>
<reference evidence="2 3" key="1">
    <citation type="submission" date="2019-01" db="EMBL/GenBank/DDBJ databases">
        <title>Lujinxingia litoralis gen. nov., sp. nov. and Lujinxingia sediminis gen. nov., sp. nov., new members in the order Bradymonadales, isolated from coastal sediment.</title>
        <authorList>
            <person name="Li C.-M."/>
        </authorList>
    </citation>
    <scope>NUCLEOTIDE SEQUENCE [LARGE SCALE GENOMIC DNA]</scope>
    <source>
        <strain evidence="2 3">SEH01</strain>
    </source>
</reference>
<evidence type="ECO:0000313" key="3">
    <source>
        <dbReference type="Proteomes" id="UP000282926"/>
    </source>
</evidence>
<dbReference type="EMBL" id="SADD01000019">
    <property type="protein sequence ID" value="RVU41045.1"/>
    <property type="molecule type" value="Genomic_DNA"/>
</dbReference>